<evidence type="ECO:0000313" key="3">
    <source>
        <dbReference type="EMBL" id="VEL40980.1"/>
    </source>
</evidence>
<feature type="region of interest" description="Disordered" evidence="1">
    <location>
        <begin position="244"/>
        <end position="331"/>
    </location>
</feature>
<accession>A0A448XNF5</accession>
<proteinExistence type="predicted"/>
<dbReference type="Proteomes" id="UP000784294">
    <property type="component" value="Unassembled WGS sequence"/>
</dbReference>
<gene>
    <name evidence="3" type="ORF">PXEA_LOCUS34420</name>
</gene>
<feature type="signal peptide" evidence="2">
    <location>
        <begin position="1"/>
        <end position="18"/>
    </location>
</feature>
<protein>
    <submittedName>
        <fullName evidence="3">Uncharacterized protein</fullName>
    </submittedName>
</protein>
<evidence type="ECO:0000256" key="1">
    <source>
        <dbReference type="SAM" id="MobiDB-lite"/>
    </source>
</evidence>
<dbReference type="AlphaFoldDB" id="A0A448XNF5"/>
<reference evidence="3" key="1">
    <citation type="submission" date="2018-11" db="EMBL/GenBank/DDBJ databases">
        <authorList>
            <consortium name="Pathogen Informatics"/>
        </authorList>
    </citation>
    <scope>NUCLEOTIDE SEQUENCE</scope>
</reference>
<keyword evidence="4" id="KW-1185">Reference proteome</keyword>
<feature type="compositionally biased region" description="Acidic residues" evidence="1">
    <location>
        <begin position="246"/>
        <end position="272"/>
    </location>
</feature>
<feature type="compositionally biased region" description="Basic and acidic residues" evidence="1">
    <location>
        <begin position="273"/>
        <end position="293"/>
    </location>
</feature>
<organism evidence="3 4">
    <name type="scientific">Protopolystoma xenopodis</name>
    <dbReference type="NCBI Taxonomy" id="117903"/>
    <lineage>
        <taxon>Eukaryota</taxon>
        <taxon>Metazoa</taxon>
        <taxon>Spiralia</taxon>
        <taxon>Lophotrochozoa</taxon>
        <taxon>Platyhelminthes</taxon>
        <taxon>Monogenea</taxon>
        <taxon>Polyopisthocotylea</taxon>
        <taxon>Polystomatidea</taxon>
        <taxon>Polystomatidae</taxon>
        <taxon>Protopolystoma</taxon>
    </lineage>
</organism>
<comment type="caution">
    <text evidence="3">The sequence shown here is derived from an EMBL/GenBank/DDBJ whole genome shotgun (WGS) entry which is preliminary data.</text>
</comment>
<dbReference type="EMBL" id="CAAALY010267311">
    <property type="protein sequence ID" value="VEL40980.1"/>
    <property type="molecule type" value="Genomic_DNA"/>
</dbReference>
<sequence length="364" mass="40437">METPIWCVLSCLLAWEEAWFYLNLKRLEPDDQRAQLMAYARLRETDVASVTTNTDCRSGRAKWRVLLPRLSSSASPSLHPPAHDDSCWALLGNPTSIRAYYASRVYSLRHLAVNLVERIIRVNVLSSVVEPKSPSCTAGRSDQTLNADLLTPISAQTCQSLPTNNPRELRLPAPIGSSDIYSEHLDRSCAALDASGKDALLPSTSPTSALHLLLCQLAWLQQDENTPLSFESTSSAQPFTKRAIIEGEELDKDDDSDDGGDGAEEDDIIDGTDGDKDPGFSVDDKTNRQKECKSSSLSTLSGHQKIRALETPQKATPKFSIKQSRASKRQVRARKRRFVRQRREGLLGYLLTGKLLPWLAMETR</sequence>
<keyword evidence="2" id="KW-0732">Signal</keyword>
<name>A0A448XNF5_9PLAT</name>
<evidence type="ECO:0000256" key="2">
    <source>
        <dbReference type="SAM" id="SignalP"/>
    </source>
</evidence>
<evidence type="ECO:0000313" key="4">
    <source>
        <dbReference type="Proteomes" id="UP000784294"/>
    </source>
</evidence>
<feature type="chain" id="PRO_5019106710" evidence="2">
    <location>
        <begin position="19"/>
        <end position="364"/>
    </location>
</feature>